<dbReference type="RefSeq" id="WP_172310850.1">
    <property type="nucleotide sequence ID" value="NZ_WOEY01000057.1"/>
</dbReference>
<dbReference type="InterPro" id="IPR050179">
    <property type="entry name" value="Trans_hexapeptide_repeat"/>
</dbReference>
<dbReference type="PANTHER" id="PTHR43300">
    <property type="entry name" value="ACETYLTRANSFERASE"/>
    <property type="match status" value="1"/>
</dbReference>
<comment type="similarity">
    <text evidence="1">Belongs to the transferase hexapeptide repeat family.</text>
</comment>
<feature type="domain" description="PglD N-terminal" evidence="2">
    <location>
        <begin position="5"/>
        <end position="84"/>
    </location>
</feature>
<keyword evidence="4" id="KW-1185">Reference proteome</keyword>
<dbReference type="Gene3D" id="3.40.50.20">
    <property type="match status" value="1"/>
</dbReference>
<organism evidence="3 4">
    <name type="scientific">Paraburkholderia solitsugae</name>
    <dbReference type="NCBI Taxonomy" id="2675748"/>
    <lineage>
        <taxon>Bacteria</taxon>
        <taxon>Pseudomonadati</taxon>
        <taxon>Pseudomonadota</taxon>
        <taxon>Betaproteobacteria</taxon>
        <taxon>Burkholderiales</taxon>
        <taxon>Burkholderiaceae</taxon>
        <taxon>Paraburkholderia</taxon>
    </lineage>
</organism>
<dbReference type="Pfam" id="PF17836">
    <property type="entry name" value="PglD_N"/>
    <property type="match status" value="1"/>
</dbReference>
<evidence type="ECO:0000259" key="2">
    <source>
        <dbReference type="Pfam" id="PF17836"/>
    </source>
</evidence>
<name>A0ABX2BS18_9BURK</name>
<evidence type="ECO:0000256" key="1">
    <source>
        <dbReference type="ARBA" id="ARBA00007274"/>
    </source>
</evidence>
<dbReference type="InterPro" id="IPR041561">
    <property type="entry name" value="PglD_N"/>
</dbReference>
<dbReference type="CDD" id="cd03360">
    <property type="entry name" value="LbH_AT_putative"/>
    <property type="match status" value="1"/>
</dbReference>
<evidence type="ECO:0000313" key="4">
    <source>
        <dbReference type="Proteomes" id="UP000652198"/>
    </source>
</evidence>
<dbReference type="InterPro" id="IPR011004">
    <property type="entry name" value="Trimer_LpxA-like_sf"/>
</dbReference>
<dbReference type="Gene3D" id="2.160.10.10">
    <property type="entry name" value="Hexapeptide repeat proteins"/>
    <property type="match status" value="1"/>
</dbReference>
<dbReference type="NCBIfam" id="TIGR03570">
    <property type="entry name" value="NeuD_NnaD"/>
    <property type="match status" value="1"/>
</dbReference>
<sequence length="218" mass="23734">MNRYAIYGCGGHGREILPIVRDILRDRQDNDAVVFVSDVAEEVGTVVNGVKVIAFDKLISAGHRDRKVILSLGTSAGRRKLAERCEAEHLQFESVAAASHKRFDNVTVGEGAVFSEFTMSTANVRIGRHFQCNMYSYVAHDCVIGDFVTFAPRVNCNGRIVIEDDVYIGSGAVLRHGNSDRPLRIGRGAVVGMGAIVTKDVKPFTTVVGNPARPMVKS</sequence>
<gene>
    <name evidence="3" type="ORF">GNZ12_13760</name>
</gene>
<proteinExistence type="inferred from homology"/>
<dbReference type="InterPro" id="IPR020019">
    <property type="entry name" value="AcTrfase_PglD-like"/>
</dbReference>
<comment type="caution">
    <text evidence="3">The sequence shown here is derived from an EMBL/GenBank/DDBJ whole genome shotgun (WGS) entry which is preliminary data.</text>
</comment>
<evidence type="ECO:0000313" key="3">
    <source>
        <dbReference type="EMBL" id="NPT42357.1"/>
    </source>
</evidence>
<reference evidence="3 4" key="1">
    <citation type="submission" date="2019-11" db="EMBL/GenBank/DDBJ databases">
        <title>Metabolism of dissolved organic matter in forest soils.</title>
        <authorList>
            <person name="Cyle K.T."/>
            <person name="Wilhelm R.C."/>
            <person name="Martinez C.E."/>
        </authorList>
    </citation>
    <scope>NUCLEOTIDE SEQUENCE [LARGE SCALE GENOMIC DNA]</scope>
    <source>
        <strain evidence="3 4">1N</strain>
    </source>
</reference>
<dbReference type="PANTHER" id="PTHR43300:SF11">
    <property type="entry name" value="ACETYLTRANSFERASE RV3034C-RELATED"/>
    <property type="match status" value="1"/>
</dbReference>
<protein>
    <submittedName>
        <fullName evidence="3">Acetyltransferase</fullName>
    </submittedName>
</protein>
<accession>A0ABX2BS18</accession>
<dbReference type="Proteomes" id="UP000652198">
    <property type="component" value="Unassembled WGS sequence"/>
</dbReference>
<dbReference type="SUPFAM" id="SSF51161">
    <property type="entry name" value="Trimeric LpxA-like enzymes"/>
    <property type="match status" value="1"/>
</dbReference>
<dbReference type="EMBL" id="WOEY01000057">
    <property type="protein sequence ID" value="NPT42357.1"/>
    <property type="molecule type" value="Genomic_DNA"/>
</dbReference>